<dbReference type="Pfam" id="PF02826">
    <property type="entry name" value="2-Hacid_dh_C"/>
    <property type="match status" value="1"/>
</dbReference>
<keyword evidence="1" id="KW-0560">Oxidoreductase</keyword>
<dbReference type="Gene3D" id="3.40.50.720">
    <property type="entry name" value="NAD(P)-binding Rossmann-like Domain"/>
    <property type="match status" value="2"/>
</dbReference>
<reference evidence="4 5" key="1">
    <citation type="submission" date="2017-06" db="EMBL/GenBank/DDBJ databases">
        <title>Draft genome of Pseudomonas nitroreducens DF05.</title>
        <authorList>
            <person name="Iyer R."/>
        </authorList>
    </citation>
    <scope>NUCLEOTIDE SEQUENCE [LARGE SCALE GENOMIC DNA]</scope>
    <source>
        <strain evidence="4 5">DF05</strain>
    </source>
</reference>
<comment type="caution">
    <text evidence="4">The sequence shown here is derived from an EMBL/GenBank/DDBJ whole genome shotgun (WGS) entry which is preliminary data.</text>
</comment>
<name>A0A246FBL2_PSENT</name>
<evidence type="ECO:0000313" key="5">
    <source>
        <dbReference type="Proteomes" id="UP000198145"/>
    </source>
</evidence>
<feature type="domain" description="D-isomer specific 2-hydroxyacid dehydrogenase NAD-binding" evidence="3">
    <location>
        <begin position="103"/>
        <end position="275"/>
    </location>
</feature>
<evidence type="ECO:0000313" key="4">
    <source>
        <dbReference type="EMBL" id="OWP51703.1"/>
    </source>
</evidence>
<dbReference type="eggNOG" id="COG0111">
    <property type="taxonomic scope" value="Bacteria"/>
</dbReference>
<protein>
    <submittedName>
        <fullName evidence="4">Hydroxyacid dehydrogenase</fullName>
    </submittedName>
</protein>
<evidence type="ECO:0000259" key="3">
    <source>
        <dbReference type="Pfam" id="PF02826"/>
    </source>
</evidence>
<dbReference type="CDD" id="cd05300">
    <property type="entry name" value="2-Hacid_dh_1"/>
    <property type="match status" value="1"/>
</dbReference>
<proteinExistence type="predicted"/>
<evidence type="ECO:0000256" key="1">
    <source>
        <dbReference type="ARBA" id="ARBA00023002"/>
    </source>
</evidence>
<sequence>MRLLVLDREHALYAALLMAAEPRLTVVSGNNPDKLVDAAAECPVWLGEPTLAAQLLRQGVHPVWIQSSWAGITPLLADDLPKDYALTRAVGIFGQVMTEYLLTYMLAHERQFLGRLASQVGVQWDDRPPGSLSGRQILIVGTGEIGQAVAHMLAPFGVDLVGVAKNPRALVPFGRMGGLDDLPRLAETADYVINLLPDTPETADIYNLALFQRMKPTALFLNAGRGTSVVDEDLVAALEANQLAGAVIDVCRQEPLPASHPFWHTPRLLLTGHTAAPTLPSLLIDLFRDNLTRFWAGQAMRGEVDFSRGY</sequence>
<gene>
    <name evidence="4" type="ORF">CEG18_05415</name>
</gene>
<evidence type="ECO:0000256" key="2">
    <source>
        <dbReference type="ARBA" id="ARBA00023027"/>
    </source>
</evidence>
<dbReference type="GO" id="GO:0051287">
    <property type="term" value="F:NAD binding"/>
    <property type="evidence" value="ECO:0007669"/>
    <property type="project" value="InterPro"/>
</dbReference>
<dbReference type="STRING" id="46680.GCA_000807755_04345"/>
<dbReference type="Proteomes" id="UP000198145">
    <property type="component" value="Unassembled WGS sequence"/>
</dbReference>
<dbReference type="SUPFAM" id="SSF51735">
    <property type="entry name" value="NAD(P)-binding Rossmann-fold domains"/>
    <property type="match status" value="1"/>
</dbReference>
<dbReference type="PANTHER" id="PTHR43333:SF1">
    <property type="entry name" value="D-ISOMER SPECIFIC 2-HYDROXYACID DEHYDROGENASE NAD-BINDING DOMAIN-CONTAINING PROTEIN"/>
    <property type="match status" value="1"/>
</dbReference>
<dbReference type="InterPro" id="IPR006140">
    <property type="entry name" value="D-isomer_DH_NAD-bd"/>
</dbReference>
<dbReference type="EMBL" id="NJBA01000002">
    <property type="protein sequence ID" value="OWP51703.1"/>
    <property type="molecule type" value="Genomic_DNA"/>
</dbReference>
<dbReference type="GO" id="GO:0016491">
    <property type="term" value="F:oxidoreductase activity"/>
    <property type="evidence" value="ECO:0007669"/>
    <property type="project" value="UniProtKB-KW"/>
</dbReference>
<keyword evidence="2" id="KW-0520">NAD</keyword>
<dbReference type="AlphaFoldDB" id="A0A246FBL2"/>
<dbReference type="RefSeq" id="WP_088416606.1">
    <property type="nucleotide sequence ID" value="NZ_NJBA01000002.1"/>
</dbReference>
<dbReference type="PANTHER" id="PTHR43333">
    <property type="entry name" value="2-HACID_DH_C DOMAIN-CONTAINING PROTEIN"/>
    <property type="match status" value="1"/>
</dbReference>
<organism evidence="4 5">
    <name type="scientific">Pseudomonas nitroreducens</name>
    <dbReference type="NCBI Taxonomy" id="46680"/>
    <lineage>
        <taxon>Bacteria</taxon>
        <taxon>Pseudomonadati</taxon>
        <taxon>Pseudomonadota</taxon>
        <taxon>Gammaproteobacteria</taxon>
        <taxon>Pseudomonadales</taxon>
        <taxon>Pseudomonadaceae</taxon>
        <taxon>Pseudomonas</taxon>
    </lineage>
</organism>
<accession>A0A246FBL2</accession>
<dbReference type="InterPro" id="IPR036291">
    <property type="entry name" value="NAD(P)-bd_dom_sf"/>
</dbReference>